<name>A0A916ZLZ5_9SPHN</name>
<reference evidence="1" key="2">
    <citation type="submission" date="2020-09" db="EMBL/GenBank/DDBJ databases">
        <authorList>
            <person name="Sun Q."/>
            <person name="Zhou Y."/>
        </authorList>
    </citation>
    <scope>NUCLEOTIDE SEQUENCE</scope>
    <source>
        <strain evidence="1">CGMCC 1.15519</strain>
    </source>
</reference>
<evidence type="ECO:0000313" key="1">
    <source>
        <dbReference type="EMBL" id="GGE02847.1"/>
    </source>
</evidence>
<dbReference type="Proteomes" id="UP000635071">
    <property type="component" value="Unassembled WGS sequence"/>
</dbReference>
<accession>A0A916ZLZ5</accession>
<reference evidence="1" key="1">
    <citation type="journal article" date="2014" name="Int. J. Syst. Evol. Microbiol.">
        <title>Complete genome sequence of Corynebacterium casei LMG S-19264T (=DSM 44701T), isolated from a smear-ripened cheese.</title>
        <authorList>
            <consortium name="US DOE Joint Genome Institute (JGI-PGF)"/>
            <person name="Walter F."/>
            <person name="Albersmeier A."/>
            <person name="Kalinowski J."/>
            <person name="Ruckert C."/>
        </authorList>
    </citation>
    <scope>NUCLEOTIDE SEQUENCE</scope>
    <source>
        <strain evidence="1">CGMCC 1.15519</strain>
    </source>
</reference>
<gene>
    <name evidence="1" type="ORF">GCM10011529_06610</name>
</gene>
<evidence type="ECO:0000313" key="2">
    <source>
        <dbReference type="Proteomes" id="UP000635071"/>
    </source>
</evidence>
<protein>
    <submittedName>
        <fullName evidence="1">Uncharacterized protein</fullName>
    </submittedName>
</protein>
<proteinExistence type="predicted"/>
<organism evidence="1 2">
    <name type="scientific">Sandarakinorhabdus glacialis</name>
    <dbReference type="NCBI Taxonomy" id="1614636"/>
    <lineage>
        <taxon>Bacteria</taxon>
        <taxon>Pseudomonadati</taxon>
        <taxon>Pseudomonadota</taxon>
        <taxon>Alphaproteobacteria</taxon>
        <taxon>Sphingomonadales</taxon>
        <taxon>Sphingosinicellaceae</taxon>
        <taxon>Sandarakinorhabdus</taxon>
    </lineage>
</organism>
<keyword evidence="2" id="KW-1185">Reference proteome</keyword>
<dbReference type="EMBL" id="BMJM01000002">
    <property type="protein sequence ID" value="GGE02847.1"/>
    <property type="molecule type" value="Genomic_DNA"/>
</dbReference>
<sequence>MTGIENAKIRRIIDMNAFTAIETHVASLGIAERSLVRMMRFWVAQRRRGEHFLPEFVAFAEACRLDGHAAVAIDSMLSLTESCLARALMAGDDDGQRVGFDEHAVLALVDQGRFVGGARTPRNIPHGLPGVLAWATVAVRRAFSQAGLDLIDADRRIMACPFGAATAG</sequence>
<dbReference type="RefSeq" id="WP_188761509.1">
    <property type="nucleotide sequence ID" value="NZ_BMJM01000002.1"/>
</dbReference>
<comment type="caution">
    <text evidence="1">The sequence shown here is derived from an EMBL/GenBank/DDBJ whole genome shotgun (WGS) entry which is preliminary data.</text>
</comment>
<dbReference type="AlphaFoldDB" id="A0A916ZLZ5"/>